<keyword evidence="5" id="KW-1185">Reference proteome</keyword>
<reference evidence="6" key="1">
    <citation type="submission" date="2025-08" db="UniProtKB">
        <authorList>
            <consortium name="RefSeq"/>
        </authorList>
    </citation>
    <scope>IDENTIFICATION</scope>
    <source>
        <strain evidence="6">Airmid</strain>
    </source>
</reference>
<evidence type="ECO:0000256" key="2">
    <source>
        <dbReference type="ARBA" id="ARBA00022676"/>
    </source>
</evidence>
<feature type="non-terminal residue" evidence="6">
    <location>
        <position position="1"/>
    </location>
</feature>
<evidence type="ECO:0000256" key="3">
    <source>
        <dbReference type="ARBA" id="ARBA00022679"/>
    </source>
</evidence>
<feature type="non-terminal residue" evidence="6">
    <location>
        <position position="424"/>
    </location>
</feature>
<dbReference type="OMA" id="INANIPW"/>
<sequence length="424" mass="49075">NACIGIGQTLIERGHQCYFIITNEKYIGNFSKFGFKELLLLINNDDDDDDRKTTEEQNVEPKTSSSNHPNANDEKLINELNTSGILSARSSLEKLDLYDRHKNKDYYAKQLTIDLIKWNSQIAKMIDVEKPDLIIVDHMLVVPCIAYGKIPWSFLWSANPIPLYRFSKKLPPPFSGYPIDDQSKWSEFFEVLENSTRPSLQYYQNLLNKECGYLETVDHEQFLFISPYLNIYGYPKELDYTDVIELPSNFIQLDAFCRYETEKFELPNEFRCKIQSNDKLIYLSLGTFGSCNVELMNQIILAISTKSKYKCIVSMGPLYEKIKLANNVWGKSYLPQTKILSLVDLVITHGGNNTITETCLAGKPMIAIPMFVDQYDNAQRIQEKGYGYRFDQTNQFDQIKFLSLIDNIINDDEQMKKHCQQMAK</sequence>
<dbReference type="FunCoup" id="A0A6P6Y073">
    <property type="interactions" value="289"/>
</dbReference>
<evidence type="ECO:0000313" key="6">
    <source>
        <dbReference type="RefSeq" id="XP_027198853.1"/>
    </source>
</evidence>
<feature type="region of interest" description="Disordered" evidence="4">
    <location>
        <begin position="46"/>
        <end position="74"/>
    </location>
</feature>
<dbReference type="OrthoDB" id="5835829at2759"/>
<dbReference type="AlphaFoldDB" id="A0A6P6Y073"/>
<protein>
    <submittedName>
        <fullName evidence="6">UDP-glucuronosyltransferase 2B16-like</fullName>
    </submittedName>
</protein>
<dbReference type="PANTHER" id="PTHR48043:SF145">
    <property type="entry name" value="FI06409P-RELATED"/>
    <property type="match status" value="1"/>
</dbReference>
<dbReference type="InterPro" id="IPR002213">
    <property type="entry name" value="UDP_glucos_trans"/>
</dbReference>
<comment type="similarity">
    <text evidence="1">Belongs to the UDP-glycosyltransferase family.</text>
</comment>
<dbReference type="CDD" id="cd03784">
    <property type="entry name" value="GT1_Gtf-like"/>
    <property type="match status" value="1"/>
</dbReference>
<dbReference type="SUPFAM" id="SSF53756">
    <property type="entry name" value="UDP-Glycosyltransferase/glycogen phosphorylase"/>
    <property type="match status" value="1"/>
</dbReference>
<gene>
    <name evidence="6" type="primary">LOC113793082</name>
</gene>
<dbReference type="InterPro" id="IPR050271">
    <property type="entry name" value="UDP-glycosyltransferase"/>
</dbReference>
<name>A0A6P6Y073_DERPT</name>
<dbReference type="PANTHER" id="PTHR48043">
    <property type="entry name" value="EG:EG0003.4 PROTEIN-RELATED"/>
    <property type="match status" value="1"/>
</dbReference>
<accession>A0A6P6Y073</accession>
<dbReference type="GO" id="GO:0008194">
    <property type="term" value="F:UDP-glycosyltransferase activity"/>
    <property type="evidence" value="ECO:0007669"/>
    <property type="project" value="InterPro"/>
</dbReference>
<dbReference type="Gene3D" id="3.40.50.2000">
    <property type="entry name" value="Glycogen Phosphorylase B"/>
    <property type="match status" value="2"/>
</dbReference>
<dbReference type="Pfam" id="PF00201">
    <property type="entry name" value="UDPGT"/>
    <property type="match status" value="1"/>
</dbReference>
<dbReference type="KEGG" id="dpte:113793082"/>
<evidence type="ECO:0000256" key="1">
    <source>
        <dbReference type="ARBA" id="ARBA00009995"/>
    </source>
</evidence>
<dbReference type="RefSeq" id="XP_027198853.1">
    <property type="nucleotide sequence ID" value="XM_027343052.1"/>
</dbReference>
<keyword evidence="3" id="KW-0808">Transferase</keyword>
<organism evidence="5 6">
    <name type="scientific">Dermatophagoides pteronyssinus</name>
    <name type="common">European house dust mite</name>
    <dbReference type="NCBI Taxonomy" id="6956"/>
    <lineage>
        <taxon>Eukaryota</taxon>
        <taxon>Metazoa</taxon>
        <taxon>Ecdysozoa</taxon>
        <taxon>Arthropoda</taxon>
        <taxon>Chelicerata</taxon>
        <taxon>Arachnida</taxon>
        <taxon>Acari</taxon>
        <taxon>Acariformes</taxon>
        <taxon>Sarcoptiformes</taxon>
        <taxon>Astigmata</taxon>
        <taxon>Psoroptidia</taxon>
        <taxon>Analgoidea</taxon>
        <taxon>Pyroglyphidae</taxon>
        <taxon>Dermatophagoidinae</taxon>
        <taxon>Dermatophagoides</taxon>
    </lineage>
</organism>
<dbReference type="InParanoid" id="A0A6P6Y073"/>
<evidence type="ECO:0000313" key="5">
    <source>
        <dbReference type="Proteomes" id="UP000515146"/>
    </source>
</evidence>
<feature type="compositionally biased region" description="Polar residues" evidence="4">
    <location>
        <begin position="60"/>
        <end position="70"/>
    </location>
</feature>
<dbReference type="Proteomes" id="UP000515146">
    <property type="component" value="Unplaced"/>
</dbReference>
<proteinExistence type="inferred from homology"/>
<keyword evidence="2" id="KW-0328">Glycosyltransferase</keyword>
<evidence type="ECO:0000256" key="4">
    <source>
        <dbReference type="SAM" id="MobiDB-lite"/>
    </source>
</evidence>